<feature type="coiled-coil region" evidence="1">
    <location>
        <begin position="637"/>
        <end position="671"/>
    </location>
</feature>
<dbReference type="Gene3D" id="3.40.50.300">
    <property type="entry name" value="P-loop containing nucleotide triphosphate hydrolases"/>
    <property type="match status" value="1"/>
</dbReference>
<dbReference type="InterPro" id="IPR027417">
    <property type="entry name" value="P-loop_NTPase"/>
</dbReference>
<proteinExistence type="predicted"/>
<evidence type="ECO:0000313" key="4">
    <source>
        <dbReference type="Proteomes" id="UP000799330"/>
    </source>
</evidence>
<evidence type="ECO:0000256" key="1">
    <source>
        <dbReference type="SAM" id="Coils"/>
    </source>
</evidence>
<protein>
    <recommendedName>
        <fullName evidence="2">Dynamin N-terminal domain-containing protein</fullName>
    </recommendedName>
</protein>
<sequence length="711" mass="80388">MKEDLLQFVALRTSYDCVMNSIEMITKNFEKLLKEVGEESLISRNGYGDKNFRLLQDRAKSELLSIAFFGAFSSGKSFLISGLNQKVDWYERDGRDQFAPLLPTSPRHTSNCPVAVEPVVSGRADEFAVLFEGSDIWEQKNPAIAIIQAYVTDLPNAVSQRLTNKDRTRTVRTARIGISSAIMKARLYDLPGFGAIGANYEGVIRNFVQQADCITYVAGAIKPLDEKDLELLRDVYTHHKLTGKPVFFVLTQIDRAWDIDAGSGKIQWEEVRDANNEFLEQNFLVEGRADSTFIGEGFIPVSPALEAKGIALSAQSHENSQRYIVDSGMALLRERFDDYLQNTSGPMHLAELASEAQKLLLRLTHDIRQRYLSESTPVAEARNVIIGYKAQRRILIDKKTRVEKELRELGQVAIRRAFAGSDPDDLVAFLKEKLNEKIKMSDVLKEKEIHQIETEKVILVREWMSRSSKSLIPRWASSWESFYRQTNEIVNHLLEEALTAQQKAVEENSKEEVDITAAKVEERLASKYEDMKTKTFKDTIDLMSKTWGTWTVLAGVGAATSLPQVVALLGVGSTPVGLGILATALIGSAYGRYKLVKQRDERREMMMTEFPEYAQKIVREYRVQADEFINSRVGFLVEIIDNEIDALSNSIDSLEQRLKEGEYLNKNKRLENLDSLIQRCREVNAQIDEFYASVANTRTDMQNALMLNAGS</sequence>
<organism evidence="3 4">
    <name type="scientific">Microcystis aeruginosa G11-04</name>
    <dbReference type="NCBI Taxonomy" id="2685956"/>
    <lineage>
        <taxon>Bacteria</taxon>
        <taxon>Bacillati</taxon>
        <taxon>Cyanobacteriota</taxon>
        <taxon>Cyanophyceae</taxon>
        <taxon>Oscillatoriophycideae</taxon>
        <taxon>Chroococcales</taxon>
        <taxon>Microcystaceae</taxon>
        <taxon>Microcystis</taxon>
    </lineage>
</organism>
<evidence type="ECO:0000313" key="3">
    <source>
        <dbReference type="EMBL" id="NCS57133.1"/>
    </source>
</evidence>
<comment type="caution">
    <text evidence="3">The sequence shown here is derived from an EMBL/GenBank/DDBJ whole genome shotgun (WGS) entry which is preliminary data.</text>
</comment>
<dbReference type="Pfam" id="PF00350">
    <property type="entry name" value="Dynamin_N"/>
    <property type="match status" value="1"/>
</dbReference>
<dbReference type="EMBL" id="JAADAI010000099">
    <property type="protein sequence ID" value="NCS57133.1"/>
    <property type="molecule type" value="Genomic_DNA"/>
</dbReference>
<dbReference type="AlphaFoldDB" id="A0A966FZ16"/>
<gene>
    <name evidence="3" type="ORF">GPJ16_09325</name>
</gene>
<dbReference type="Proteomes" id="UP000799330">
    <property type="component" value="Unassembled WGS sequence"/>
</dbReference>
<feature type="domain" description="Dynamin N-terminal" evidence="2">
    <location>
        <begin position="66"/>
        <end position="252"/>
    </location>
</feature>
<evidence type="ECO:0000259" key="2">
    <source>
        <dbReference type="Pfam" id="PF00350"/>
    </source>
</evidence>
<dbReference type="InterPro" id="IPR045063">
    <property type="entry name" value="Dynamin_N"/>
</dbReference>
<accession>A0A966FZ16</accession>
<keyword evidence="1" id="KW-0175">Coiled coil</keyword>
<reference evidence="3" key="1">
    <citation type="journal article" date="2019" name="Mol. Ecol.">
        <title>Genome evolution and host-microbiome shifts correspond with intraspecific niche divergence within harmful algal bloom-forming Microcystis aeruginosa.</title>
        <authorList>
            <person name="Jackrel S.L."/>
            <person name="White J.D."/>
            <person name="Evans J.T."/>
            <person name="Buffin K."/>
            <person name="Hayden K."/>
            <person name="Sarnelle O."/>
            <person name="Denef V.J."/>
        </authorList>
    </citation>
    <scope>NUCLEOTIDE SEQUENCE</scope>
    <source>
        <strain evidence="3">G11-04</strain>
    </source>
</reference>
<name>A0A966FZ16_MICAE</name>
<dbReference type="SUPFAM" id="SSF52540">
    <property type="entry name" value="P-loop containing nucleoside triphosphate hydrolases"/>
    <property type="match status" value="1"/>
</dbReference>